<dbReference type="Pfam" id="PF00512">
    <property type="entry name" value="HisKA"/>
    <property type="match status" value="1"/>
</dbReference>
<keyword evidence="7 14" id="KW-0812">Transmembrane</keyword>
<feature type="transmembrane region" description="Helical" evidence="14">
    <location>
        <begin position="101"/>
        <end position="122"/>
    </location>
</feature>
<feature type="transmembrane region" description="Helical" evidence="14">
    <location>
        <begin position="73"/>
        <end position="95"/>
    </location>
</feature>
<keyword evidence="8" id="KW-0547">Nucleotide-binding</keyword>
<dbReference type="PRINTS" id="PR00344">
    <property type="entry name" value="BCTRLSENSOR"/>
</dbReference>
<dbReference type="SMART" id="SM00388">
    <property type="entry name" value="HisKA"/>
    <property type="match status" value="1"/>
</dbReference>
<evidence type="ECO:0000256" key="9">
    <source>
        <dbReference type="ARBA" id="ARBA00022777"/>
    </source>
</evidence>
<dbReference type="Pfam" id="PF07694">
    <property type="entry name" value="5TM-5TMR_LYT"/>
    <property type="match status" value="1"/>
</dbReference>
<keyword evidence="9" id="KW-0418">Kinase</keyword>
<evidence type="ECO:0000256" key="12">
    <source>
        <dbReference type="ARBA" id="ARBA00023012"/>
    </source>
</evidence>
<dbReference type="InterPro" id="IPR003661">
    <property type="entry name" value="HisK_dim/P_dom"/>
</dbReference>
<dbReference type="InterPro" id="IPR036097">
    <property type="entry name" value="HisK_dim/P_sf"/>
</dbReference>
<accession>A0ABW5A0R5</accession>
<dbReference type="EMBL" id="JBHUIO010000011">
    <property type="protein sequence ID" value="MFD2171817.1"/>
    <property type="molecule type" value="Genomic_DNA"/>
</dbReference>
<evidence type="ECO:0000313" key="16">
    <source>
        <dbReference type="EMBL" id="MFD2171817.1"/>
    </source>
</evidence>
<dbReference type="InterPro" id="IPR005467">
    <property type="entry name" value="His_kinase_dom"/>
</dbReference>
<dbReference type="PANTHER" id="PTHR43065">
    <property type="entry name" value="SENSOR HISTIDINE KINASE"/>
    <property type="match status" value="1"/>
</dbReference>
<keyword evidence="10 16" id="KW-0067">ATP-binding</keyword>
<keyword evidence="11 14" id="KW-1133">Transmembrane helix</keyword>
<evidence type="ECO:0000256" key="2">
    <source>
        <dbReference type="ARBA" id="ARBA00004651"/>
    </source>
</evidence>
<evidence type="ECO:0000256" key="4">
    <source>
        <dbReference type="ARBA" id="ARBA00022475"/>
    </source>
</evidence>
<dbReference type="PROSITE" id="PS50109">
    <property type="entry name" value="HIS_KIN"/>
    <property type="match status" value="1"/>
</dbReference>
<dbReference type="InterPro" id="IPR003594">
    <property type="entry name" value="HATPase_dom"/>
</dbReference>
<dbReference type="PANTHER" id="PTHR43065:SF46">
    <property type="entry name" value="C4-DICARBOXYLATE TRANSPORT SENSOR PROTEIN DCTB"/>
    <property type="match status" value="1"/>
</dbReference>
<keyword evidence="4" id="KW-1003">Cell membrane</keyword>
<dbReference type="Gene3D" id="3.30.565.10">
    <property type="entry name" value="Histidine kinase-like ATPase, C-terminal domain"/>
    <property type="match status" value="1"/>
</dbReference>
<feature type="transmembrane region" description="Helical" evidence="14">
    <location>
        <begin position="168"/>
        <end position="187"/>
    </location>
</feature>
<feature type="transmembrane region" description="Helical" evidence="14">
    <location>
        <begin position="134"/>
        <end position="156"/>
    </location>
</feature>
<comment type="catalytic activity">
    <reaction evidence="1">
        <text>ATP + protein L-histidine = ADP + protein N-phospho-L-histidine.</text>
        <dbReference type="EC" id="2.7.13.3"/>
    </reaction>
</comment>
<gene>
    <name evidence="16" type="ORF">ACFSOY_17785</name>
</gene>
<dbReference type="EC" id="2.7.13.3" evidence="3"/>
<evidence type="ECO:0000256" key="8">
    <source>
        <dbReference type="ARBA" id="ARBA00022741"/>
    </source>
</evidence>
<dbReference type="InterPro" id="IPR036890">
    <property type="entry name" value="HATPase_C_sf"/>
</dbReference>
<keyword evidence="17" id="KW-1185">Reference proteome</keyword>
<evidence type="ECO:0000256" key="13">
    <source>
        <dbReference type="ARBA" id="ARBA00023136"/>
    </source>
</evidence>
<feature type="domain" description="Histidine kinase" evidence="15">
    <location>
        <begin position="215"/>
        <end position="421"/>
    </location>
</feature>
<name>A0ABW5A0R5_9BACL</name>
<dbReference type="SMART" id="SM00387">
    <property type="entry name" value="HATPase_c"/>
    <property type="match status" value="1"/>
</dbReference>
<protein>
    <recommendedName>
        <fullName evidence="3">histidine kinase</fullName>
        <ecNumber evidence="3">2.7.13.3</ecNumber>
    </recommendedName>
</protein>
<dbReference type="Gene3D" id="1.10.287.130">
    <property type="match status" value="1"/>
</dbReference>
<comment type="subcellular location">
    <subcellularLocation>
        <location evidence="2">Cell membrane</location>
        <topology evidence="2">Multi-pass membrane protein</topology>
    </subcellularLocation>
</comment>
<proteinExistence type="predicted"/>
<evidence type="ECO:0000256" key="3">
    <source>
        <dbReference type="ARBA" id="ARBA00012438"/>
    </source>
</evidence>
<keyword evidence="5" id="KW-0597">Phosphoprotein</keyword>
<evidence type="ECO:0000256" key="11">
    <source>
        <dbReference type="ARBA" id="ARBA00022989"/>
    </source>
</evidence>
<dbReference type="RefSeq" id="WP_386048943.1">
    <property type="nucleotide sequence ID" value="NZ_JBHUIO010000011.1"/>
</dbReference>
<dbReference type="Proteomes" id="UP001597343">
    <property type="component" value="Unassembled WGS sequence"/>
</dbReference>
<comment type="caution">
    <text evidence="16">The sequence shown here is derived from an EMBL/GenBank/DDBJ whole genome shotgun (WGS) entry which is preliminary data.</text>
</comment>
<dbReference type="InterPro" id="IPR011620">
    <property type="entry name" value="Sig_transdc_His_kinase_LytS_TM"/>
</dbReference>
<evidence type="ECO:0000256" key="5">
    <source>
        <dbReference type="ARBA" id="ARBA00022553"/>
    </source>
</evidence>
<evidence type="ECO:0000256" key="14">
    <source>
        <dbReference type="SAM" id="Phobius"/>
    </source>
</evidence>
<feature type="transmembrane region" description="Helical" evidence="14">
    <location>
        <begin position="40"/>
        <end position="61"/>
    </location>
</feature>
<evidence type="ECO:0000256" key="7">
    <source>
        <dbReference type="ARBA" id="ARBA00022692"/>
    </source>
</evidence>
<evidence type="ECO:0000313" key="17">
    <source>
        <dbReference type="Proteomes" id="UP001597343"/>
    </source>
</evidence>
<sequence length="422" mass="46915">MNEVKDLLLNLLIIIVPLFLYQTFWIDKPGGTLIASRNRIAISILAAISALGCMAFPVFFLPGYVYDLRLVPLLMGIFYGGVRASLIVIVVVYLYRWYLGGVGFSVVALLYPLAIGIAYLFEAKFSRWDRRRKMYAGSALALFSSLLINIVVLYLIDGPPLSNPHLPFIVSFVILHGIAMWIAIYLIENMRDKAALRFEIQQSEKLRIIGQLAASIAHEVRNPLTVVRGFLQLLQSDQIPEEKRRMFLKLGIEELDRSETIISNYLAFARPQSQRIEAIDAAERVEHAAGIISSYATLRNVEIAHQARPGLLIEGDPEQLSQVLMNLLKNGIEAMQSGGVLTISAIDEGNLVLIEITDTGIGMSPEETARLGNPFFSTKEGGTGLGIMVTYQLIQSMNGSIDVHSEKGKGTRFTIKLPRKYD</sequence>
<organism evidence="16 17">
    <name type="scientific">Tumebacillus lipolyticus</name>
    <dbReference type="NCBI Taxonomy" id="1280370"/>
    <lineage>
        <taxon>Bacteria</taxon>
        <taxon>Bacillati</taxon>
        <taxon>Bacillota</taxon>
        <taxon>Bacilli</taxon>
        <taxon>Bacillales</taxon>
        <taxon>Alicyclobacillaceae</taxon>
        <taxon>Tumebacillus</taxon>
    </lineage>
</organism>
<dbReference type="InterPro" id="IPR004358">
    <property type="entry name" value="Sig_transdc_His_kin-like_C"/>
</dbReference>
<evidence type="ECO:0000259" key="15">
    <source>
        <dbReference type="PROSITE" id="PS50109"/>
    </source>
</evidence>
<dbReference type="GO" id="GO:0005524">
    <property type="term" value="F:ATP binding"/>
    <property type="evidence" value="ECO:0007669"/>
    <property type="project" value="UniProtKB-KW"/>
</dbReference>
<dbReference type="SUPFAM" id="SSF55874">
    <property type="entry name" value="ATPase domain of HSP90 chaperone/DNA topoisomerase II/histidine kinase"/>
    <property type="match status" value="1"/>
</dbReference>
<evidence type="ECO:0000256" key="6">
    <source>
        <dbReference type="ARBA" id="ARBA00022679"/>
    </source>
</evidence>
<dbReference type="CDD" id="cd00082">
    <property type="entry name" value="HisKA"/>
    <property type="match status" value="1"/>
</dbReference>
<keyword evidence="6" id="KW-0808">Transferase</keyword>
<evidence type="ECO:0000256" key="10">
    <source>
        <dbReference type="ARBA" id="ARBA00022840"/>
    </source>
</evidence>
<evidence type="ECO:0000256" key="1">
    <source>
        <dbReference type="ARBA" id="ARBA00000085"/>
    </source>
</evidence>
<dbReference type="Pfam" id="PF02518">
    <property type="entry name" value="HATPase_c"/>
    <property type="match status" value="1"/>
</dbReference>
<feature type="transmembrane region" description="Helical" evidence="14">
    <location>
        <begin position="7"/>
        <end position="25"/>
    </location>
</feature>
<keyword evidence="13 14" id="KW-0472">Membrane</keyword>
<reference evidence="17" key="1">
    <citation type="journal article" date="2019" name="Int. J. Syst. Evol. Microbiol.">
        <title>The Global Catalogue of Microorganisms (GCM) 10K type strain sequencing project: providing services to taxonomists for standard genome sequencing and annotation.</title>
        <authorList>
            <consortium name="The Broad Institute Genomics Platform"/>
            <consortium name="The Broad Institute Genome Sequencing Center for Infectious Disease"/>
            <person name="Wu L."/>
            <person name="Ma J."/>
        </authorList>
    </citation>
    <scope>NUCLEOTIDE SEQUENCE [LARGE SCALE GENOMIC DNA]</scope>
    <source>
        <strain evidence="17">CGMCC 1.13574</strain>
    </source>
</reference>
<dbReference type="SUPFAM" id="SSF47384">
    <property type="entry name" value="Homodimeric domain of signal transducing histidine kinase"/>
    <property type="match status" value="1"/>
</dbReference>
<dbReference type="Gene3D" id="1.10.1760.20">
    <property type="match status" value="1"/>
</dbReference>
<keyword evidence="12" id="KW-0902">Two-component regulatory system</keyword>